<dbReference type="Proteomes" id="UP000268844">
    <property type="component" value="Unassembled WGS sequence"/>
</dbReference>
<evidence type="ECO:0000259" key="7">
    <source>
        <dbReference type="Pfam" id="PF01292"/>
    </source>
</evidence>
<organism evidence="8 9">
    <name type="scientific">Devosia equisanguinis</name>
    <dbReference type="NCBI Taxonomy" id="2490941"/>
    <lineage>
        <taxon>Bacteria</taxon>
        <taxon>Pseudomonadati</taxon>
        <taxon>Pseudomonadota</taxon>
        <taxon>Alphaproteobacteria</taxon>
        <taxon>Hyphomicrobiales</taxon>
        <taxon>Devosiaceae</taxon>
        <taxon>Devosia</taxon>
    </lineage>
</organism>
<keyword evidence="5 6" id="KW-0472">Membrane</keyword>
<dbReference type="InterPro" id="IPR016174">
    <property type="entry name" value="Di-haem_cyt_TM"/>
</dbReference>
<dbReference type="GO" id="GO:0020037">
    <property type="term" value="F:heme binding"/>
    <property type="evidence" value="ECO:0007669"/>
    <property type="project" value="TreeGrafter"/>
</dbReference>
<dbReference type="SUPFAM" id="SSF81342">
    <property type="entry name" value="Transmembrane di-heme cytochromes"/>
    <property type="match status" value="1"/>
</dbReference>
<evidence type="ECO:0000256" key="4">
    <source>
        <dbReference type="ARBA" id="ARBA00022989"/>
    </source>
</evidence>
<keyword evidence="2" id="KW-1003">Cell membrane</keyword>
<dbReference type="InterPro" id="IPR011577">
    <property type="entry name" value="Cyt_b561_bac/Ni-Hgenase"/>
</dbReference>
<feature type="domain" description="Cytochrome b561 bacterial/Ni-hydrogenase" evidence="7">
    <location>
        <begin position="20"/>
        <end position="181"/>
    </location>
</feature>
<feature type="transmembrane region" description="Helical" evidence="6">
    <location>
        <begin position="110"/>
        <end position="135"/>
    </location>
</feature>
<reference evidence="8 9" key="1">
    <citation type="submission" date="2018-12" db="EMBL/GenBank/DDBJ databases">
        <authorList>
            <person name="Criscuolo A."/>
        </authorList>
    </citation>
    <scope>NUCLEOTIDE SEQUENCE [LARGE SCALE GENOMIC DNA]</scope>
    <source>
        <strain evidence="8">ACIP1116281</strain>
    </source>
</reference>
<dbReference type="AlphaFoldDB" id="A0A3S4CCM2"/>
<feature type="transmembrane region" description="Helical" evidence="6">
    <location>
        <begin position="147"/>
        <end position="165"/>
    </location>
</feature>
<dbReference type="Pfam" id="PF01292">
    <property type="entry name" value="Ni_hydr_CYTB"/>
    <property type="match status" value="1"/>
</dbReference>
<feature type="transmembrane region" description="Helical" evidence="6">
    <location>
        <begin position="52"/>
        <end position="70"/>
    </location>
</feature>
<dbReference type="PANTHER" id="PTHR30485">
    <property type="entry name" value="NI/FE-HYDROGENASE 1 B-TYPE CYTOCHROME SUBUNIT"/>
    <property type="match status" value="1"/>
</dbReference>
<feature type="transmembrane region" description="Helical" evidence="6">
    <location>
        <begin position="27"/>
        <end position="43"/>
    </location>
</feature>
<gene>
    <name evidence="8" type="primary">hupC</name>
    <name evidence="8" type="ORF">DEVEQU_02175</name>
</gene>
<evidence type="ECO:0000256" key="1">
    <source>
        <dbReference type="ARBA" id="ARBA00004651"/>
    </source>
</evidence>
<accession>A0A3S4CCM2</accession>
<keyword evidence="9" id="KW-1185">Reference proteome</keyword>
<evidence type="ECO:0000256" key="6">
    <source>
        <dbReference type="SAM" id="Phobius"/>
    </source>
</evidence>
<dbReference type="GO" id="GO:0005886">
    <property type="term" value="C:plasma membrane"/>
    <property type="evidence" value="ECO:0007669"/>
    <property type="project" value="UniProtKB-SubCell"/>
</dbReference>
<sequence>MADTHPIGTAAEQSAAPVRVWDPLVRLFHWTIVTGVVLNLWVLEHGKYWHKVTGYVVVGALAIRLVWGIVGTRHARFSDFFPTPRRVVNHVRQLLAGTDPRTLGHSPLGAVMMLSLMALLAGLGVTGWMMGLDAFWGEKWLETLHDVMANAVLGLAILHIAAAMIESVRHRENLPLAMITGWKRPLDGSDAHIADRGQ</sequence>
<dbReference type="PANTHER" id="PTHR30485:SF2">
    <property type="entry name" value="BLL0597 PROTEIN"/>
    <property type="match status" value="1"/>
</dbReference>
<keyword evidence="4 6" id="KW-1133">Transmembrane helix</keyword>
<dbReference type="GO" id="GO:0009055">
    <property type="term" value="F:electron transfer activity"/>
    <property type="evidence" value="ECO:0007669"/>
    <property type="project" value="InterPro"/>
</dbReference>
<dbReference type="Gene3D" id="1.20.950.20">
    <property type="entry name" value="Transmembrane di-heme cytochromes, Chain C"/>
    <property type="match status" value="1"/>
</dbReference>
<evidence type="ECO:0000256" key="5">
    <source>
        <dbReference type="ARBA" id="ARBA00023136"/>
    </source>
</evidence>
<dbReference type="EMBL" id="UZWD01000026">
    <property type="protein sequence ID" value="VDS05034.1"/>
    <property type="molecule type" value="Genomic_DNA"/>
</dbReference>
<evidence type="ECO:0000313" key="8">
    <source>
        <dbReference type="EMBL" id="VDS05034.1"/>
    </source>
</evidence>
<keyword evidence="3 6" id="KW-0812">Transmembrane</keyword>
<proteinExistence type="predicted"/>
<comment type="subcellular location">
    <subcellularLocation>
        <location evidence="1">Cell membrane</location>
        <topology evidence="1">Multi-pass membrane protein</topology>
    </subcellularLocation>
</comment>
<dbReference type="GO" id="GO:0022904">
    <property type="term" value="P:respiratory electron transport chain"/>
    <property type="evidence" value="ECO:0007669"/>
    <property type="project" value="InterPro"/>
</dbReference>
<evidence type="ECO:0000313" key="9">
    <source>
        <dbReference type="Proteomes" id="UP000268844"/>
    </source>
</evidence>
<evidence type="ECO:0000256" key="2">
    <source>
        <dbReference type="ARBA" id="ARBA00022475"/>
    </source>
</evidence>
<name>A0A3S4CCM2_9HYPH</name>
<evidence type="ECO:0000256" key="3">
    <source>
        <dbReference type="ARBA" id="ARBA00022692"/>
    </source>
</evidence>
<dbReference type="OrthoDB" id="196472at2"/>
<dbReference type="InterPro" id="IPR051542">
    <property type="entry name" value="Hydrogenase_cytochrome"/>
</dbReference>
<dbReference type="RefSeq" id="WP_126150579.1">
    <property type="nucleotide sequence ID" value="NZ_JBHTMH010000001.1"/>
</dbReference>
<protein>
    <submittedName>
        <fullName evidence="8">Putative Ni/Fe-hydrogenase B-type cytochrome subunit</fullName>
    </submittedName>
</protein>